<dbReference type="EMBL" id="JASCZI010030333">
    <property type="protein sequence ID" value="MED6121453.1"/>
    <property type="molecule type" value="Genomic_DNA"/>
</dbReference>
<accession>A0ABU6RBS9</accession>
<keyword evidence="3" id="KW-1185">Reference proteome</keyword>
<sequence length="99" mass="11462">MESKLGWIESGHELIRVIFLNPNPHQWPQIAQEPHEGVVRQRNRKREAEEGKVKVNSLIHLTWGLLNPDLFNHLCNFCHCWPLQLAAPPHKPSQHAALK</sequence>
<evidence type="ECO:0000256" key="1">
    <source>
        <dbReference type="SAM" id="MobiDB-lite"/>
    </source>
</evidence>
<comment type="caution">
    <text evidence="2">The sequence shown here is derived from an EMBL/GenBank/DDBJ whole genome shotgun (WGS) entry which is preliminary data.</text>
</comment>
<reference evidence="2 3" key="1">
    <citation type="journal article" date="2023" name="Plants (Basel)">
        <title>Bridging the Gap: Combining Genomics and Transcriptomics Approaches to Understand Stylosanthes scabra, an Orphan Legume from the Brazilian Caatinga.</title>
        <authorList>
            <person name="Ferreira-Neto J.R.C."/>
            <person name="da Silva M.D."/>
            <person name="Binneck E."/>
            <person name="de Melo N.F."/>
            <person name="da Silva R.H."/>
            <person name="de Melo A.L.T.M."/>
            <person name="Pandolfi V."/>
            <person name="Bustamante F.O."/>
            <person name="Brasileiro-Vidal A.C."/>
            <person name="Benko-Iseppon A.M."/>
        </authorList>
    </citation>
    <scope>NUCLEOTIDE SEQUENCE [LARGE SCALE GENOMIC DNA]</scope>
    <source>
        <tissue evidence="2">Leaves</tissue>
    </source>
</reference>
<evidence type="ECO:0000313" key="3">
    <source>
        <dbReference type="Proteomes" id="UP001341840"/>
    </source>
</evidence>
<proteinExistence type="predicted"/>
<dbReference type="Proteomes" id="UP001341840">
    <property type="component" value="Unassembled WGS sequence"/>
</dbReference>
<protein>
    <submittedName>
        <fullName evidence="2">Uncharacterized protein</fullName>
    </submittedName>
</protein>
<organism evidence="2 3">
    <name type="scientific">Stylosanthes scabra</name>
    <dbReference type="NCBI Taxonomy" id="79078"/>
    <lineage>
        <taxon>Eukaryota</taxon>
        <taxon>Viridiplantae</taxon>
        <taxon>Streptophyta</taxon>
        <taxon>Embryophyta</taxon>
        <taxon>Tracheophyta</taxon>
        <taxon>Spermatophyta</taxon>
        <taxon>Magnoliopsida</taxon>
        <taxon>eudicotyledons</taxon>
        <taxon>Gunneridae</taxon>
        <taxon>Pentapetalae</taxon>
        <taxon>rosids</taxon>
        <taxon>fabids</taxon>
        <taxon>Fabales</taxon>
        <taxon>Fabaceae</taxon>
        <taxon>Papilionoideae</taxon>
        <taxon>50 kb inversion clade</taxon>
        <taxon>dalbergioids sensu lato</taxon>
        <taxon>Dalbergieae</taxon>
        <taxon>Pterocarpus clade</taxon>
        <taxon>Stylosanthes</taxon>
    </lineage>
</organism>
<evidence type="ECO:0000313" key="2">
    <source>
        <dbReference type="EMBL" id="MED6121453.1"/>
    </source>
</evidence>
<gene>
    <name evidence="2" type="ORF">PIB30_030171</name>
</gene>
<feature type="region of interest" description="Disordered" evidence="1">
    <location>
        <begin position="28"/>
        <end position="49"/>
    </location>
</feature>
<name>A0ABU6RBS9_9FABA</name>